<sequence length="316" mass="35805">MMEQENQSPGKETEMVTEAISDFDPLEALGKEQGEAMQNDLEPKEERLEKNAEKELEKTEKKLETLLEREVEEIEEASEKTLENVEKIPEKGIEKLENAEKTATEPAVAKEEMDSDPLGKMAEQDQIKEPLIQSKKELSQDYKNKLEEWGKTGLDFLDEMKVNLCVAIGGGQKSEYAADKKVKKMFFEATQELLKSKELKAPTPTQAFLLALAMMIGPSLGLAAFRKYTQPDLENRVLPEKAAASTVPQAQTDYRSTKEYQKGRTRFKVHANGSYLYNTEGEYTEVKYAEDYPSPEVQKLIDEGKKSSEIKNIIYA</sequence>
<keyword evidence="3" id="KW-1185">Reference proteome</keyword>
<evidence type="ECO:0000256" key="1">
    <source>
        <dbReference type="SAM" id="MobiDB-lite"/>
    </source>
</evidence>
<dbReference type="AlphaFoldDB" id="A0A915YGK0"/>
<protein>
    <submittedName>
        <fullName evidence="2">Uncharacterized protein</fullName>
    </submittedName>
</protein>
<gene>
    <name evidence="2" type="ORF">AsAng_0034800</name>
</gene>
<feature type="compositionally biased region" description="Basic and acidic residues" evidence="1">
    <location>
        <begin position="77"/>
        <end position="112"/>
    </location>
</feature>
<dbReference type="KEGG" id="aup:AsAng_0034800"/>
<dbReference type="Proteomes" id="UP001060919">
    <property type="component" value="Chromosome"/>
</dbReference>
<evidence type="ECO:0000313" key="3">
    <source>
        <dbReference type="Proteomes" id="UP001060919"/>
    </source>
</evidence>
<dbReference type="EMBL" id="AP026867">
    <property type="protein sequence ID" value="BDS12755.1"/>
    <property type="molecule type" value="Genomic_DNA"/>
</dbReference>
<dbReference type="RefSeq" id="WP_264788113.1">
    <property type="nucleotide sequence ID" value="NZ_AP026867.1"/>
</dbReference>
<feature type="region of interest" description="Disordered" evidence="1">
    <location>
        <begin position="1"/>
        <end position="59"/>
    </location>
</feature>
<evidence type="ECO:0000313" key="2">
    <source>
        <dbReference type="EMBL" id="BDS12755.1"/>
    </source>
</evidence>
<accession>A0A915YGK0</accession>
<organism evidence="2 3">
    <name type="scientific">Aureispira anguillae</name>
    <dbReference type="NCBI Taxonomy" id="2864201"/>
    <lineage>
        <taxon>Bacteria</taxon>
        <taxon>Pseudomonadati</taxon>
        <taxon>Bacteroidota</taxon>
        <taxon>Saprospiria</taxon>
        <taxon>Saprospirales</taxon>
        <taxon>Saprospiraceae</taxon>
        <taxon>Aureispira</taxon>
    </lineage>
</organism>
<name>A0A915YGK0_9BACT</name>
<feature type="compositionally biased region" description="Polar residues" evidence="1">
    <location>
        <begin position="1"/>
        <end position="10"/>
    </location>
</feature>
<reference evidence="2" key="1">
    <citation type="submission" date="2022-09" db="EMBL/GenBank/DDBJ databases">
        <title>Aureispira anguillicida sp. nov., isolated from Leptocephalus of Japanese eel Anguilla japonica.</title>
        <authorList>
            <person name="Yuasa K."/>
            <person name="Mekata T."/>
            <person name="Ikunari K."/>
        </authorList>
    </citation>
    <scope>NUCLEOTIDE SEQUENCE</scope>
    <source>
        <strain evidence="2">EL160426</strain>
    </source>
</reference>
<proteinExistence type="predicted"/>
<feature type="compositionally biased region" description="Basic and acidic residues" evidence="1">
    <location>
        <begin position="41"/>
        <end position="59"/>
    </location>
</feature>
<feature type="region of interest" description="Disordered" evidence="1">
    <location>
        <begin position="74"/>
        <end position="118"/>
    </location>
</feature>